<reference evidence="1 2" key="1">
    <citation type="submission" date="2020-08" db="EMBL/GenBank/DDBJ databases">
        <authorList>
            <person name="Koutsovoulos G."/>
            <person name="Danchin GJ E."/>
        </authorList>
    </citation>
    <scope>NUCLEOTIDE SEQUENCE [LARGE SCALE GENOMIC DNA]</scope>
</reference>
<protein>
    <submittedName>
        <fullName evidence="1">Uncharacterized protein</fullName>
    </submittedName>
</protein>
<proteinExistence type="predicted"/>
<name>A0A6V7ULL8_MELEN</name>
<evidence type="ECO:0000313" key="1">
    <source>
        <dbReference type="EMBL" id="CAD2160755.1"/>
    </source>
</evidence>
<sequence>MRAFLLTKPIFLAVDSIKFMATENPHLFGQGWIYNVRRKFFLQMAATQNTDVQNFVLYTS</sequence>
<comment type="caution">
    <text evidence="1">The sequence shown here is derived from an EMBL/GenBank/DDBJ whole genome shotgun (WGS) entry which is preliminary data.</text>
</comment>
<evidence type="ECO:0000313" key="2">
    <source>
        <dbReference type="Proteomes" id="UP000580250"/>
    </source>
</evidence>
<accession>A0A6V7ULL8</accession>
<organism evidence="1 2">
    <name type="scientific">Meloidogyne enterolobii</name>
    <name type="common">Root-knot nematode worm</name>
    <name type="synonym">Meloidogyne mayaguensis</name>
    <dbReference type="NCBI Taxonomy" id="390850"/>
    <lineage>
        <taxon>Eukaryota</taxon>
        <taxon>Metazoa</taxon>
        <taxon>Ecdysozoa</taxon>
        <taxon>Nematoda</taxon>
        <taxon>Chromadorea</taxon>
        <taxon>Rhabditida</taxon>
        <taxon>Tylenchina</taxon>
        <taxon>Tylenchomorpha</taxon>
        <taxon>Tylenchoidea</taxon>
        <taxon>Meloidogynidae</taxon>
        <taxon>Meloidogyninae</taxon>
        <taxon>Meloidogyne</taxon>
    </lineage>
</organism>
<gene>
    <name evidence="1" type="ORF">MENT_LOCUS14447</name>
</gene>
<dbReference type="Proteomes" id="UP000580250">
    <property type="component" value="Unassembled WGS sequence"/>
</dbReference>
<dbReference type="AlphaFoldDB" id="A0A6V7ULL8"/>
<dbReference type="EMBL" id="CAJEWN010000081">
    <property type="protein sequence ID" value="CAD2160755.1"/>
    <property type="molecule type" value="Genomic_DNA"/>
</dbReference>